<keyword evidence="8" id="KW-1185">Reference proteome</keyword>
<keyword evidence="4" id="KW-0560">Oxidoreductase</keyword>
<dbReference type="Gene3D" id="3.40.462.20">
    <property type="match status" value="1"/>
</dbReference>
<dbReference type="InterPro" id="IPR016169">
    <property type="entry name" value="FAD-bd_PCMH_sub2"/>
</dbReference>
<evidence type="ECO:0000256" key="3">
    <source>
        <dbReference type="ARBA" id="ARBA00022827"/>
    </source>
</evidence>
<dbReference type="InterPro" id="IPR016167">
    <property type="entry name" value="FAD-bd_PCMH_sub1"/>
</dbReference>
<evidence type="ECO:0000256" key="4">
    <source>
        <dbReference type="ARBA" id="ARBA00023002"/>
    </source>
</evidence>
<sequence length="490" mass="53418">MATITAGQEYRDAPPPRSNRDAVQADTPPLLPLIEKYPDIHIYTKSNPRFSEISKVRTEKTDMEALAIVRPMNEAEISATVTHCAEAGISITIRSGGNDIAERSRSHGGVVIDVRSLDSMVLAADHQSVRIGGGVTLGNALRFLDANDLDTPCGWGQEVGYVAWACGGGYGVECGSRGLGVDQVLAGRIVTASGEVLVLNGDGEHQDAWWALRGGGAGIIGVVSELTVKVYPKLKALAGYVWFPYAEAESVLGNMQKLYQDNFPDKFAGEVFLIDPLNNGGIINHFFWWELNEDGSDLEEAKAYHKRVTEFGTVVLDTVKGQDGKYNETTPFDFLYSIKNPGLETRQTMYNKSLIVPSFSAELGAIVARHPLPTTISVIVLHNCHGAGTRRNPTAAFGNRDQHILVGIGAQCDWADEETKARSSSWPGKIYDELVEAGLSTGWKYINFNPKEKGDGKMYLGEEGLKKMRLVKQRWDPNGLFALSTPDLTG</sequence>
<dbReference type="SUPFAM" id="SSF56176">
    <property type="entry name" value="FAD-binding/transporter-associated domain-like"/>
    <property type="match status" value="1"/>
</dbReference>
<feature type="domain" description="FAD-binding PCMH-type" evidence="6">
    <location>
        <begin position="61"/>
        <end position="233"/>
    </location>
</feature>
<protein>
    <recommendedName>
        <fullName evidence="6">FAD-binding PCMH-type domain-containing protein</fullName>
    </recommendedName>
</protein>
<evidence type="ECO:0000256" key="5">
    <source>
        <dbReference type="SAM" id="MobiDB-lite"/>
    </source>
</evidence>
<keyword evidence="3" id="KW-0274">FAD</keyword>
<comment type="caution">
    <text evidence="7">The sequence shown here is derived from an EMBL/GenBank/DDBJ whole genome shotgun (WGS) entry which is preliminary data.</text>
</comment>
<dbReference type="Pfam" id="PF01565">
    <property type="entry name" value="FAD_binding_4"/>
    <property type="match status" value="1"/>
</dbReference>
<dbReference type="InterPro" id="IPR050416">
    <property type="entry name" value="FAD-linked_Oxidoreductase"/>
</dbReference>
<dbReference type="InterPro" id="IPR016164">
    <property type="entry name" value="FAD-linked_Oxase-like_C"/>
</dbReference>
<comment type="similarity">
    <text evidence="1">Belongs to the oxygen-dependent FAD-linked oxidoreductase family.</text>
</comment>
<reference evidence="7 8" key="1">
    <citation type="journal article" date="2024" name="J. Plant Pathol.">
        <title>Sequence and assembly of the genome of Seiridium unicorne, isolate CBS 538.82, causal agent of cypress canker disease.</title>
        <authorList>
            <person name="Scali E."/>
            <person name="Rocca G.D."/>
            <person name="Danti R."/>
            <person name="Garbelotto M."/>
            <person name="Barberini S."/>
            <person name="Baroncelli R."/>
            <person name="Emiliani G."/>
        </authorList>
    </citation>
    <scope>NUCLEOTIDE SEQUENCE [LARGE SCALE GENOMIC DNA]</scope>
    <source>
        <strain evidence="7 8">BM-138-508</strain>
    </source>
</reference>
<organism evidence="7 8">
    <name type="scientific">Seiridium unicorne</name>
    <dbReference type="NCBI Taxonomy" id="138068"/>
    <lineage>
        <taxon>Eukaryota</taxon>
        <taxon>Fungi</taxon>
        <taxon>Dikarya</taxon>
        <taxon>Ascomycota</taxon>
        <taxon>Pezizomycotina</taxon>
        <taxon>Sordariomycetes</taxon>
        <taxon>Xylariomycetidae</taxon>
        <taxon>Amphisphaeriales</taxon>
        <taxon>Sporocadaceae</taxon>
        <taxon>Seiridium</taxon>
    </lineage>
</organism>
<keyword evidence="2" id="KW-0285">Flavoprotein</keyword>
<gene>
    <name evidence="7" type="ORF">SUNI508_11000</name>
</gene>
<dbReference type="PANTHER" id="PTHR42973:SF7">
    <property type="entry name" value="FAD-BINDING PCMH-TYPE DOMAIN-CONTAINING PROTEIN"/>
    <property type="match status" value="1"/>
</dbReference>
<dbReference type="InterPro" id="IPR016166">
    <property type="entry name" value="FAD-bd_PCMH"/>
</dbReference>
<proteinExistence type="inferred from homology"/>
<dbReference type="PROSITE" id="PS51387">
    <property type="entry name" value="FAD_PCMH"/>
    <property type="match status" value="1"/>
</dbReference>
<evidence type="ECO:0000256" key="1">
    <source>
        <dbReference type="ARBA" id="ARBA00005466"/>
    </source>
</evidence>
<accession>A0ABR2UJM8</accession>
<dbReference type="InterPro" id="IPR036318">
    <property type="entry name" value="FAD-bd_PCMH-like_sf"/>
</dbReference>
<evidence type="ECO:0000313" key="7">
    <source>
        <dbReference type="EMBL" id="KAK9414717.1"/>
    </source>
</evidence>
<dbReference type="InterPro" id="IPR006094">
    <property type="entry name" value="Oxid_FAD_bind_N"/>
</dbReference>
<evidence type="ECO:0000259" key="6">
    <source>
        <dbReference type="PROSITE" id="PS51387"/>
    </source>
</evidence>
<dbReference type="PANTHER" id="PTHR42973">
    <property type="entry name" value="BINDING OXIDOREDUCTASE, PUTATIVE (AFU_ORTHOLOGUE AFUA_1G17690)-RELATED"/>
    <property type="match status" value="1"/>
</dbReference>
<name>A0ABR2UJM8_9PEZI</name>
<dbReference type="Proteomes" id="UP001408356">
    <property type="component" value="Unassembled WGS sequence"/>
</dbReference>
<dbReference type="EMBL" id="JARVKF010000423">
    <property type="protein sequence ID" value="KAK9414717.1"/>
    <property type="molecule type" value="Genomic_DNA"/>
</dbReference>
<feature type="region of interest" description="Disordered" evidence="5">
    <location>
        <begin position="1"/>
        <end position="25"/>
    </location>
</feature>
<dbReference type="SUPFAM" id="SSF55103">
    <property type="entry name" value="FAD-linked oxidases, C-terminal domain"/>
    <property type="match status" value="1"/>
</dbReference>
<dbReference type="Gene3D" id="3.30.465.10">
    <property type="match status" value="1"/>
</dbReference>
<feature type="compositionally biased region" description="Basic and acidic residues" evidence="5">
    <location>
        <begin position="9"/>
        <end position="20"/>
    </location>
</feature>
<dbReference type="Gene3D" id="3.30.43.10">
    <property type="entry name" value="Uridine Diphospho-n-acetylenolpyruvylglucosamine Reductase, domain 2"/>
    <property type="match status" value="1"/>
</dbReference>
<evidence type="ECO:0000313" key="8">
    <source>
        <dbReference type="Proteomes" id="UP001408356"/>
    </source>
</evidence>
<evidence type="ECO:0000256" key="2">
    <source>
        <dbReference type="ARBA" id="ARBA00022630"/>
    </source>
</evidence>